<dbReference type="InterPro" id="IPR000644">
    <property type="entry name" value="CBS_dom"/>
</dbReference>
<dbReference type="GO" id="GO:0019901">
    <property type="term" value="F:protein kinase binding"/>
    <property type="evidence" value="ECO:0007669"/>
    <property type="project" value="TreeGrafter"/>
</dbReference>
<evidence type="ECO:0000256" key="4">
    <source>
        <dbReference type="ARBA" id="ARBA00025878"/>
    </source>
</evidence>
<organism evidence="8 9">
    <name type="scientific">Araneus ventricosus</name>
    <name type="common">Orbweaver spider</name>
    <name type="synonym">Epeira ventricosa</name>
    <dbReference type="NCBI Taxonomy" id="182803"/>
    <lineage>
        <taxon>Eukaryota</taxon>
        <taxon>Metazoa</taxon>
        <taxon>Ecdysozoa</taxon>
        <taxon>Arthropoda</taxon>
        <taxon>Chelicerata</taxon>
        <taxon>Arachnida</taxon>
        <taxon>Araneae</taxon>
        <taxon>Araneomorphae</taxon>
        <taxon>Entelegynae</taxon>
        <taxon>Araneoidea</taxon>
        <taxon>Araneidae</taxon>
        <taxon>Araneus</taxon>
    </lineage>
</organism>
<evidence type="ECO:0000313" key="9">
    <source>
        <dbReference type="Proteomes" id="UP000499080"/>
    </source>
</evidence>
<dbReference type="EMBL" id="BGPR01008422">
    <property type="protein sequence ID" value="GBN33723.1"/>
    <property type="molecule type" value="Genomic_DNA"/>
</dbReference>
<feature type="region of interest" description="Disordered" evidence="6">
    <location>
        <begin position="266"/>
        <end position="299"/>
    </location>
</feature>
<dbReference type="SMART" id="SM00116">
    <property type="entry name" value="CBS"/>
    <property type="match status" value="3"/>
</dbReference>
<dbReference type="Pfam" id="PF00571">
    <property type="entry name" value="CBS"/>
    <property type="match status" value="3"/>
</dbReference>
<dbReference type="InterPro" id="IPR050511">
    <property type="entry name" value="AMPK_gamma/SDS23_families"/>
</dbReference>
<evidence type="ECO:0000256" key="3">
    <source>
        <dbReference type="ARBA" id="ARBA00023122"/>
    </source>
</evidence>
<evidence type="ECO:0000256" key="2">
    <source>
        <dbReference type="ARBA" id="ARBA00022737"/>
    </source>
</evidence>
<dbReference type="InterPro" id="IPR046342">
    <property type="entry name" value="CBS_dom_sf"/>
</dbReference>
<keyword evidence="8" id="KW-0418">Kinase</keyword>
<dbReference type="PANTHER" id="PTHR13780">
    <property type="entry name" value="AMP-ACTIVATED PROTEIN KINASE, GAMMA REGULATORY SUBUNIT"/>
    <property type="match status" value="1"/>
</dbReference>
<dbReference type="GO" id="GO:0016208">
    <property type="term" value="F:AMP binding"/>
    <property type="evidence" value="ECO:0007669"/>
    <property type="project" value="TreeGrafter"/>
</dbReference>
<dbReference type="SUPFAM" id="SSF54631">
    <property type="entry name" value="CBS-domain pair"/>
    <property type="match status" value="2"/>
</dbReference>
<evidence type="ECO:0000256" key="1">
    <source>
        <dbReference type="ARBA" id="ARBA00006750"/>
    </source>
</evidence>
<dbReference type="Proteomes" id="UP000499080">
    <property type="component" value="Unassembled WGS sequence"/>
</dbReference>
<feature type="domain" description="CBS" evidence="7">
    <location>
        <begin position="208"/>
        <end position="266"/>
    </location>
</feature>
<dbReference type="GO" id="GO:0019887">
    <property type="term" value="F:protein kinase regulator activity"/>
    <property type="evidence" value="ECO:0007669"/>
    <property type="project" value="TreeGrafter"/>
</dbReference>
<evidence type="ECO:0000256" key="6">
    <source>
        <dbReference type="SAM" id="MobiDB-lite"/>
    </source>
</evidence>
<accession>A0A4Y2N421</accession>
<dbReference type="CDD" id="cd04618">
    <property type="entry name" value="CBS_euAMPK_gamma-like_repeat1"/>
    <property type="match status" value="1"/>
</dbReference>
<comment type="caution">
    <text evidence="8">The sequence shown here is derived from an EMBL/GenBank/DDBJ whole genome shotgun (WGS) entry which is preliminary data.</text>
</comment>
<feature type="domain" description="CBS" evidence="7">
    <location>
        <begin position="131"/>
        <end position="193"/>
    </location>
</feature>
<gene>
    <name evidence="8" type="primary">Prkag2_1</name>
    <name evidence="8" type="ORF">AVEN_207904_1</name>
</gene>
<protein>
    <submittedName>
        <fullName evidence="8">5'-AMP-activated protein kinase subunit gamma-2</fullName>
    </submittedName>
</protein>
<reference evidence="8 9" key="1">
    <citation type="journal article" date="2019" name="Sci. Rep.">
        <title>Orb-weaving spider Araneus ventricosus genome elucidates the spidroin gene catalogue.</title>
        <authorList>
            <person name="Kono N."/>
            <person name="Nakamura H."/>
            <person name="Ohtoshi R."/>
            <person name="Moran D.A.P."/>
            <person name="Shinohara A."/>
            <person name="Yoshida Y."/>
            <person name="Fujiwara M."/>
            <person name="Mori M."/>
            <person name="Tomita M."/>
            <person name="Arakawa K."/>
        </authorList>
    </citation>
    <scope>NUCLEOTIDE SEQUENCE [LARGE SCALE GENOMIC DNA]</scope>
</reference>
<keyword evidence="2" id="KW-0677">Repeat</keyword>
<keyword evidence="9" id="KW-1185">Reference proteome</keyword>
<evidence type="ECO:0000259" key="7">
    <source>
        <dbReference type="PROSITE" id="PS51371"/>
    </source>
</evidence>
<feature type="domain" description="CBS" evidence="7">
    <location>
        <begin position="58"/>
        <end position="116"/>
    </location>
</feature>
<sequence length="299" mass="33944">MSVRAAPLWDSATQSFVGMLTITDFINILRTYYKSPFVQMEELEEHKLETWRNVLKERSRPLVSISPDASLLDAIKALIQNKVHRLPVIDAATGNVLYVITHKRILKFLFLYYHELPHPSYMNSTLGELKIGTYDKIATVKTSTPVISALNEFVDRRVSALPVVDDSGKVVDIYAKFDVINLAAEKTYNNLDVTVKKALEHRDQVGRYFEGVLKCTLDETFAAVIQRIVKAEVHRLVVVNNEDHVIGMISLSDILSYLVLRYAEEEAKSPPENHSSTVVEEKLTEEQEEPEEKVATPEE</sequence>
<dbReference type="GO" id="GO:0031588">
    <property type="term" value="C:nucleotide-activated protein kinase complex"/>
    <property type="evidence" value="ECO:0007669"/>
    <property type="project" value="TreeGrafter"/>
</dbReference>
<dbReference type="GO" id="GO:0005737">
    <property type="term" value="C:cytoplasm"/>
    <property type="evidence" value="ECO:0007669"/>
    <property type="project" value="TreeGrafter"/>
</dbReference>
<name>A0A4Y2N421_ARAVE</name>
<dbReference type="CDD" id="cd04641">
    <property type="entry name" value="CBS_euAMPK_gamma-like_repeat2"/>
    <property type="match status" value="1"/>
</dbReference>
<evidence type="ECO:0000313" key="8">
    <source>
        <dbReference type="EMBL" id="GBN33723.1"/>
    </source>
</evidence>
<dbReference type="OrthoDB" id="449052at2759"/>
<keyword evidence="8" id="KW-0808">Transferase</keyword>
<comment type="similarity">
    <text evidence="1">Belongs to the 5'-AMP-activated protein kinase gamma subunit family.</text>
</comment>
<dbReference type="AlphaFoldDB" id="A0A4Y2N421"/>
<evidence type="ECO:0000256" key="5">
    <source>
        <dbReference type="PROSITE-ProRule" id="PRU00703"/>
    </source>
</evidence>
<proteinExistence type="inferred from homology"/>
<dbReference type="Gene3D" id="3.10.580.10">
    <property type="entry name" value="CBS-domain"/>
    <property type="match status" value="2"/>
</dbReference>
<dbReference type="PROSITE" id="PS51371">
    <property type="entry name" value="CBS"/>
    <property type="match status" value="3"/>
</dbReference>
<comment type="subunit">
    <text evidence="4">AMPK is a heterotrimer of an alpha catalytic subunit (PRKAA1 or PRKAA2), a beta (PRKAB1 or PRKAB2) and a gamma non-catalytic subunits (PRKAG1, PRKAG2 or PRKAG3). Interacts with FNIP1 and FNIP2.</text>
</comment>
<dbReference type="GO" id="GO:0005634">
    <property type="term" value="C:nucleus"/>
    <property type="evidence" value="ECO:0007669"/>
    <property type="project" value="TreeGrafter"/>
</dbReference>
<dbReference type="PANTHER" id="PTHR13780:SF35">
    <property type="entry name" value="LD22662P"/>
    <property type="match status" value="1"/>
</dbReference>
<dbReference type="GO" id="GO:0016301">
    <property type="term" value="F:kinase activity"/>
    <property type="evidence" value="ECO:0007669"/>
    <property type="project" value="UniProtKB-KW"/>
</dbReference>
<keyword evidence="3 5" id="KW-0129">CBS domain</keyword>